<dbReference type="RefSeq" id="WP_130101294.1">
    <property type="nucleotide sequence ID" value="NZ_SDWW01000006.1"/>
</dbReference>
<name>A0A4Q5N2K5_9MICO</name>
<dbReference type="GO" id="GO:0008773">
    <property type="term" value="F:[protein-PII] uridylyltransferase activity"/>
    <property type="evidence" value="ECO:0007669"/>
    <property type="project" value="InterPro"/>
</dbReference>
<comment type="caution">
    <text evidence="3">The sequence shown here is derived from an EMBL/GenBank/DDBJ whole genome shotgun (WGS) entry which is preliminary data.</text>
</comment>
<evidence type="ECO:0008006" key="5">
    <source>
        <dbReference type="Google" id="ProtNLM"/>
    </source>
</evidence>
<evidence type="ECO:0000313" key="4">
    <source>
        <dbReference type="Proteomes" id="UP000293764"/>
    </source>
</evidence>
<dbReference type="Pfam" id="PF10335">
    <property type="entry name" value="DUF294_C"/>
    <property type="match status" value="1"/>
</dbReference>
<dbReference type="CDD" id="cd05401">
    <property type="entry name" value="NT_GlnE_GlnD_like"/>
    <property type="match status" value="1"/>
</dbReference>
<dbReference type="EMBL" id="SDWW01000006">
    <property type="protein sequence ID" value="RYV52296.1"/>
    <property type="molecule type" value="Genomic_DNA"/>
</dbReference>
<reference evidence="3 4" key="1">
    <citation type="submission" date="2019-01" db="EMBL/GenBank/DDBJ databases">
        <title>Novel species of Cellulomonas.</title>
        <authorList>
            <person name="Liu Q."/>
            <person name="Xin Y.-H."/>
        </authorList>
    </citation>
    <scope>NUCLEOTIDE SEQUENCE [LARGE SCALE GENOMIC DNA]</scope>
    <source>
        <strain evidence="3 4">HLT2-17</strain>
    </source>
</reference>
<feature type="domain" description="DUF294" evidence="2">
    <location>
        <begin position="205"/>
        <end position="340"/>
    </location>
</feature>
<dbReference type="InterPro" id="IPR018821">
    <property type="entry name" value="DUF294_put_nucleoTrafse_sb-bd"/>
</dbReference>
<evidence type="ECO:0000313" key="3">
    <source>
        <dbReference type="EMBL" id="RYV52296.1"/>
    </source>
</evidence>
<organism evidence="3 4">
    <name type="scientific">Pengzhenrongella frigida</name>
    <dbReference type="NCBI Taxonomy" id="1259133"/>
    <lineage>
        <taxon>Bacteria</taxon>
        <taxon>Bacillati</taxon>
        <taxon>Actinomycetota</taxon>
        <taxon>Actinomycetes</taxon>
        <taxon>Micrococcales</taxon>
        <taxon>Pengzhenrongella</taxon>
    </lineage>
</organism>
<keyword evidence="4" id="KW-1185">Reference proteome</keyword>
<sequence length="346" mass="37390">MGTSPDDQPSMEAVDAVTDLRHLEPLDRYRGQLLDAVGRRLADGDDALVVTAAIAEANTALTRRLLTLGEVHLGPPPCRYAWLLLGSQGRGEQLLSSDQDNAIAYESPGPSDEAAAGEYLGALADLVVGGLYRAGLPRCAGGYMATNWRRPLAEFRRLFHGWIEEPEPGALMQAEVFLDVRACHGDLPIDDLEHLLHLGGTRGSFQVQMARAALAFRIPPNTLGRLRSPGASLDLKRGGTAAIVLLARLHGLAAGSSARSTVLRLRAVDGTLSPPDARDLTDAYRFLTGLQLRHQVEQVAGGLTADNLLRPDRLTSAERKQLRTALHVVRDVQEVTARRFALQTVT</sequence>
<dbReference type="AlphaFoldDB" id="A0A4Q5N2K5"/>
<dbReference type="Pfam" id="PF03445">
    <property type="entry name" value="DUF294"/>
    <property type="match status" value="1"/>
</dbReference>
<gene>
    <name evidence="3" type="ORF">EUA98_03540</name>
</gene>
<evidence type="ECO:0000259" key="1">
    <source>
        <dbReference type="Pfam" id="PF03445"/>
    </source>
</evidence>
<dbReference type="OrthoDB" id="9789996at2"/>
<proteinExistence type="predicted"/>
<dbReference type="Proteomes" id="UP000293764">
    <property type="component" value="Unassembled WGS sequence"/>
</dbReference>
<protein>
    <recommendedName>
        <fullName evidence="5">Cyclic nucleotide-binding protein</fullName>
    </recommendedName>
</protein>
<dbReference type="InterPro" id="IPR005105">
    <property type="entry name" value="GlnD_Uridyltrans_N"/>
</dbReference>
<feature type="domain" description="Protein-PII uridylyltransferase N-terminal" evidence="1">
    <location>
        <begin position="37"/>
        <end position="168"/>
    </location>
</feature>
<accession>A0A4Q5N2K5</accession>
<evidence type="ECO:0000259" key="2">
    <source>
        <dbReference type="Pfam" id="PF10335"/>
    </source>
</evidence>